<sequence length="60" mass="6896">MQTVRLSGTLGIHEEYFEVVAETIQNFVQRSHFSPPAVLNFSIALKHFLDVIPYFFSIIP</sequence>
<gene>
    <name evidence="1" type="ORF">H1P_6400006</name>
</gene>
<evidence type="ECO:0000313" key="1">
    <source>
        <dbReference type="EMBL" id="VEP17765.1"/>
    </source>
</evidence>
<protein>
    <submittedName>
        <fullName evidence="1">Uncharacterized protein</fullName>
    </submittedName>
</protein>
<name>A0A563W296_9CYAN</name>
<dbReference type="AlphaFoldDB" id="A0A563W296"/>
<dbReference type="Proteomes" id="UP000320055">
    <property type="component" value="Unassembled WGS sequence"/>
</dbReference>
<reference evidence="1 2" key="1">
    <citation type="submission" date="2019-01" db="EMBL/GenBank/DDBJ databases">
        <authorList>
            <person name="Brito A."/>
        </authorList>
    </citation>
    <scope>NUCLEOTIDE SEQUENCE [LARGE SCALE GENOMIC DNA]</scope>
    <source>
        <strain evidence="1">1</strain>
    </source>
</reference>
<proteinExistence type="predicted"/>
<organism evidence="1 2">
    <name type="scientific">Hyella patelloides LEGE 07179</name>
    <dbReference type="NCBI Taxonomy" id="945734"/>
    <lineage>
        <taxon>Bacteria</taxon>
        <taxon>Bacillati</taxon>
        <taxon>Cyanobacteriota</taxon>
        <taxon>Cyanophyceae</taxon>
        <taxon>Pleurocapsales</taxon>
        <taxon>Hyellaceae</taxon>
        <taxon>Hyella</taxon>
    </lineage>
</organism>
<evidence type="ECO:0000313" key="2">
    <source>
        <dbReference type="Proteomes" id="UP000320055"/>
    </source>
</evidence>
<keyword evidence="2" id="KW-1185">Reference proteome</keyword>
<dbReference type="EMBL" id="CAACVJ010000602">
    <property type="protein sequence ID" value="VEP17765.1"/>
    <property type="molecule type" value="Genomic_DNA"/>
</dbReference>
<dbReference type="RefSeq" id="WP_144876172.1">
    <property type="nucleotide sequence ID" value="NZ_LR214372.1"/>
</dbReference>
<accession>A0A563W296</accession>